<keyword evidence="6" id="KW-1185">Reference proteome</keyword>
<dbReference type="PANTHER" id="PTHR40392:SF1">
    <property type="entry name" value="2-PHOSPHO-L-LACTATE GUANYLYLTRANSFERASE"/>
    <property type="match status" value="1"/>
</dbReference>
<gene>
    <name evidence="5" type="ORF">SAMN05421637_0852</name>
</gene>
<reference evidence="6" key="1">
    <citation type="submission" date="2016-10" db="EMBL/GenBank/DDBJ databases">
        <authorList>
            <person name="Varghese N."/>
        </authorList>
    </citation>
    <scope>NUCLEOTIDE SEQUENCE [LARGE SCALE GENOMIC DNA]</scope>
    <source>
        <strain evidence="6">DSM 24868</strain>
    </source>
</reference>
<name>A0A1H6W559_9MICO</name>
<proteinExistence type="predicted"/>
<dbReference type="eggNOG" id="COG1920">
    <property type="taxonomic scope" value="Bacteria"/>
</dbReference>
<keyword evidence="3" id="KW-0547">Nucleotide-binding</keyword>
<dbReference type="Gene3D" id="3.90.550.10">
    <property type="entry name" value="Spore Coat Polysaccharide Biosynthesis Protein SpsA, Chain A"/>
    <property type="match status" value="1"/>
</dbReference>
<dbReference type="GO" id="GO:0043814">
    <property type="term" value="F:phospholactate guanylyltransferase activity"/>
    <property type="evidence" value="ECO:0007669"/>
    <property type="project" value="InterPro"/>
</dbReference>
<dbReference type="STRING" id="1043493.SAMN05421637_0852"/>
<evidence type="ECO:0000256" key="2">
    <source>
        <dbReference type="ARBA" id="ARBA00022695"/>
    </source>
</evidence>
<dbReference type="OrthoDB" id="9151145at2"/>
<dbReference type="AlphaFoldDB" id="A0A1H6W559"/>
<evidence type="ECO:0000256" key="1">
    <source>
        <dbReference type="ARBA" id="ARBA00022679"/>
    </source>
</evidence>
<dbReference type="SUPFAM" id="SSF53448">
    <property type="entry name" value="Nucleotide-diphospho-sugar transferases"/>
    <property type="match status" value="1"/>
</dbReference>
<evidence type="ECO:0000256" key="4">
    <source>
        <dbReference type="ARBA" id="ARBA00023134"/>
    </source>
</evidence>
<dbReference type="EMBL" id="FNZI01000002">
    <property type="protein sequence ID" value="SEJ12098.1"/>
    <property type="molecule type" value="Genomic_DNA"/>
</dbReference>
<evidence type="ECO:0000313" key="5">
    <source>
        <dbReference type="EMBL" id="SEJ12098.1"/>
    </source>
</evidence>
<evidence type="ECO:0000313" key="6">
    <source>
        <dbReference type="Proteomes" id="UP000183315"/>
    </source>
</evidence>
<evidence type="ECO:0000256" key="3">
    <source>
        <dbReference type="ARBA" id="ARBA00022741"/>
    </source>
</evidence>
<dbReference type="RefSeq" id="WP_042213360.1">
    <property type="nucleotide sequence ID" value="NZ_BBLU01000003.1"/>
</dbReference>
<keyword evidence="1 5" id="KW-0808">Transferase</keyword>
<dbReference type="PANTHER" id="PTHR40392">
    <property type="entry name" value="2-PHOSPHO-L-LACTATE GUANYLYLTRANSFERASE"/>
    <property type="match status" value="1"/>
</dbReference>
<keyword evidence="2 5" id="KW-0548">Nucleotidyltransferase</keyword>
<keyword evidence="4" id="KW-0342">GTP-binding</keyword>
<dbReference type="Pfam" id="PF01983">
    <property type="entry name" value="CofC"/>
    <property type="match status" value="1"/>
</dbReference>
<dbReference type="NCBIfam" id="TIGR03552">
    <property type="entry name" value="F420_cofC"/>
    <property type="match status" value="1"/>
</dbReference>
<accession>A0A1H6W559</accession>
<dbReference type="GO" id="GO:0005525">
    <property type="term" value="F:GTP binding"/>
    <property type="evidence" value="ECO:0007669"/>
    <property type="project" value="UniProtKB-KW"/>
</dbReference>
<organism evidence="5 6">
    <name type="scientific">Demequina mangrovi</name>
    <dbReference type="NCBI Taxonomy" id="1043493"/>
    <lineage>
        <taxon>Bacteria</taxon>
        <taxon>Bacillati</taxon>
        <taxon>Actinomycetota</taxon>
        <taxon>Actinomycetes</taxon>
        <taxon>Micrococcales</taxon>
        <taxon>Demequinaceae</taxon>
        <taxon>Demequina</taxon>
    </lineage>
</organism>
<protein>
    <submittedName>
        <fullName evidence="5">2-phospho-L-lactate guanylyltransferase</fullName>
    </submittedName>
</protein>
<sequence length="209" mass="20946">MTGWTVIVPVKGGARAKSRLPDTVRGAPRAALAIAFGADTLASVVAAPGVDRVLVVPGVSDLGPEHLGRSASEVQVIRQPAGTGLNRAVAHAAALVTGPVAVVLGDLPSLRPEDLGEVLEEAALHSRGVVGDAEGEGSTVLTASVGRLPASFGPSSLKRHLRAGCADLDASIRVRADVDTEADVERALTLGVGPHTAAALGVMSAVSSV</sequence>
<dbReference type="InterPro" id="IPR002835">
    <property type="entry name" value="CofC"/>
</dbReference>
<dbReference type="Proteomes" id="UP000183315">
    <property type="component" value="Unassembled WGS sequence"/>
</dbReference>
<dbReference type="InterPro" id="IPR029044">
    <property type="entry name" value="Nucleotide-diphossugar_trans"/>
</dbReference>